<feature type="region of interest" description="Disordered" evidence="1">
    <location>
        <begin position="80"/>
        <end position="104"/>
    </location>
</feature>
<dbReference type="AlphaFoldDB" id="A0AAW1KBS5"/>
<reference evidence="2 3" key="1">
    <citation type="journal article" date="2024" name="BMC Genomics">
        <title>De novo assembly and annotation of Popillia japonica's genome with initial clues to its potential as an invasive pest.</title>
        <authorList>
            <person name="Cucini C."/>
            <person name="Boschi S."/>
            <person name="Funari R."/>
            <person name="Cardaioli E."/>
            <person name="Iannotti N."/>
            <person name="Marturano G."/>
            <person name="Paoli F."/>
            <person name="Bruttini M."/>
            <person name="Carapelli A."/>
            <person name="Frati F."/>
            <person name="Nardi F."/>
        </authorList>
    </citation>
    <scope>NUCLEOTIDE SEQUENCE [LARGE SCALE GENOMIC DNA]</scope>
    <source>
        <strain evidence="2">DMR45628</strain>
    </source>
</reference>
<comment type="caution">
    <text evidence="2">The sequence shown here is derived from an EMBL/GenBank/DDBJ whole genome shotgun (WGS) entry which is preliminary data.</text>
</comment>
<gene>
    <name evidence="2" type="ORF">QE152_g24335</name>
</gene>
<dbReference type="EMBL" id="JASPKY010000246">
    <property type="protein sequence ID" value="KAK9717156.1"/>
    <property type="molecule type" value="Genomic_DNA"/>
</dbReference>
<keyword evidence="3" id="KW-1185">Reference proteome</keyword>
<proteinExistence type="predicted"/>
<protein>
    <submittedName>
        <fullName evidence="2">Uncharacterized protein</fullName>
    </submittedName>
</protein>
<evidence type="ECO:0000313" key="3">
    <source>
        <dbReference type="Proteomes" id="UP001458880"/>
    </source>
</evidence>
<dbReference type="Proteomes" id="UP001458880">
    <property type="component" value="Unassembled WGS sequence"/>
</dbReference>
<accession>A0AAW1KBS5</accession>
<sequence>MYGCYDATTDLVVATNAIPDYRAQEVKGDVTLYPPSIIGKLRGRVSTTAFKNILSFNVSLERGRFALLSVPVFVYKSSEQTQPARHQREASAPPPRTPLPNAHTPSFIAFMTGRRTKRQAEEESRLKLSTFLRTTTFSASDCLRFLMLPRILPHGS</sequence>
<name>A0AAW1KBS5_POPJA</name>
<evidence type="ECO:0000256" key="1">
    <source>
        <dbReference type="SAM" id="MobiDB-lite"/>
    </source>
</evidence>
<organism evidence="2 3">
    <name type="scientific">Popillia japonica</name>
    <name type="common">Japanese beetle</name>
    <dbReference type="NCBI Taxonomy" id="7064"/>
    <lineage>
        <taxon>Eukaryota</taxon>
        <taxon>Metazoa</taxon>
        <taxon>Ecdysozoa</taxon>
        <taxon>Arthropoda</taxon>
        <taxon>Hexapoda</taxon>
        <taxon>Insecta</taxon>
        <taxon>Pterygota</taxon>
        <taxon>Neoptera</taxon>
        <taxon>Endopterygota</taxon>
        <taxon>Coleoptera</taxon>
        <taxon>Polyphaga</taxon>
        <taxon>Scarabaeiformia</taxon>
        <taxon>Scarabaeidae</taxon>
        <taxon>Rutelinae</taxon>
        <taxon>Popillia</taxon>
    </lineage>
</organism>
<evidence type="ECO:0000313" key="2">
    <source>
        <dbReference type="EMBL" id="KAK9717156.1"/>
    </source>
</evidence>